<dbReference type="InterPro" id="IPR008775">
    <property type="entry name" value="Phytyl_CoA_dOase-like"/>
</dbReference>
<dbReference type="eggNOG" id="ENOG502S7FF">
    <property type="taxonomic scope" value="Eukaryota"/>
</dbReference>
<dbReference type="PANTHER" id="PTHR37563:SF2">
    <property type="entry name" value="PHYTANOYL-COA DIOXYGENASE FAMILY PROTEIN (AFU_ORTHOLOGUE AFUA_2G03330)"/>
    <property type="match status" value="1"/>
</dbReference>
<evidence type="ECO:0000313" key="2">
    <source>
        <dbReference type="EnsemblProtists" id="EKX45508"/>
    </source>
</evidence>
<dbReference type="OrthoDB" id="420046at2759"/>
<evidence type="ECO:0000313" key="3">
    <source>
        <dbReference type="Proteomes" id="UP000011087"/>
    </source>
</evidence>
<feature type="non-terminal residue" evidence="1">
    <location>
        <position position="135"/>
    </location>
</feature>
<dbReference type="RefSeq" id="XP_005832488.1">
    <property type="nucleotide sequence ID" value="XM_005832431.1"/>
</dbReference>
<evidence type="ECO:0000313" key="1">
    <source>
        <dbReference type="EMBL" id="EKX45508.1"/>
    </source>
</evidence>
<proteinExistence type="predicted"/>
<reference evidence="1 3" key="1">
    <citation type="journal article" date="2012" name="Nature">
        <title>Algal genomes reveal evolutionary mosaicism and the fate of nucleomorphs.</title>
        <authorList>
            <consortium name="DOE Joint Genome Institute"/>
            <person name="Curtis B.A."/>
            <person name="Tanifuji G."/>
            <person name="Burki F."/>
            <person name="Gruber A."/>
            <person name="Irimia M."/>
            <person name="Maruyama S."/>
            <person name="Arias M.C."/>
            <person name="Ball S.G."/>
            <person name="Gile G.H."/>
            <person name="Hirakawa Y."/>
            <person name="Hopkins J.F."/>
            <person name="Kuo A."/>
            <person name="Rensing S.A."/>
            <person name="Schmutz J."/>
            <person name="Symeonidi A."/>
            <person name="Elias M."/>
            <person name="Eveleigh R.J."/>
            <person name="Herman E.K."/>
            <person name="Klute M.J."/>
            <person name="Nakayama T."/>
            <person name="Obornik M."/>
            <person name="Reyes-Prieto A."/>
            <person name="Armbrust E.V."/>
            <person name="Aves S.J."/>
            <person name="Beiko R.G."/>
            <person name="Coutinho P."/>
            <person name="Dacks J.B."/>
            <person name="Durnford D.G."/>
            <person name="Fast N.M."/>
            <person name="Green B.R."/>
            <person name="Grisdale C.J."/>
            <person name="Hempel F."/>
            <person name="Henrissat B."/>
            <person name="Hoppner M.P."/>
            <person name="Ishida K."/>
            <person name="Kim E."/>
            <person name="Koreny L."/>
            <person name="Kroth P.G."/>
            <person name="Liu Y."/>
            <person name="Malik S.B."/>
            <person name="Maier U.G."/>
            <person name="McRose D."/>
            <person name="Mock T."/>
            <person name="Neilson J.A."/>
            <person name="Onodera N.T."/>
            <person name="Poole A.M."/>
            <person name="Pritham E.J."/>
            <person name="Richards T.A."/>
            <person name="Rocap G."/>
            <person name="Roy S.W."/>
            <person name="Sarai C."/>
            <person name="Schaack S."/>
            <person name="Shirato S."/>
            <person name="Slamovits C.H."/>
            <person name="Spencer D.F."/>
            <person name="Suzuki S."/>
            <person name="Worden A.Z."/>
            <person name="Zauner S."/>
            <person name="Barry K."/>
            <person name="Bell C."/>
            <person name="Bharti A.K."/>
            <person name="Crow J.A."/>
            <person name="Grimwood J."/>
            <person name="Kramer R."/>
            <person name="Lindquist E."/>
            <person name="Lucas S."/>
            <person name="Salamov A."/>
            <person name="McFadden G.I."/>
            <person name="Lane C.E."/>
            <person name="Keeling P.J."/>
            <person name="Gray M.W."/>
            <person name="Grigoriev I.V."/>
            <person name="Archibald J.M."/>
        </authorList>
    </citation>
    <scope>NUCLEOTIDE SEQUENCE</scope>
    <source>
        <strain evidence="1 3">CCMP2712</strain>
    </source>
</reference>
<sequence>MLYSLPGCSEQAWHADGEHLFASKDHPLLPLHCLNVFVPLVDIVSRGVRANGGTEFCLGSHRLTCGQEDIIWQSPQHKDTIGHLEPPAPLDCSAGSIVLFDYRVLHRGLANLSEHARPILYFTYARSWFQDVNNF</sequence>
<reference evidence="3" key="2">
    <citation type="submission" date="2012-11" db="EMBL/GenBank/DDBJ databases">
        <authorList>
            <person name="Kuo A."/>
            <person name="Curtis B.A."/>
            <person name="Tanifuji G."/>
            <person name="Burki F."/>
            <person name="Gruber A."/>
            <person name="Irimia M."/>
            <person name="Maruyama S."/>
            <person name="Arias M.C."/>
            <person name="Ball S.G."/>
            <person name="Gile G.H."/>
            <person name="Hirakawa Y."/>
            <person name="Hopkins J.F."/>
            <person name="Rensing S.A."/>
            <person name="Schmutz J."/>
            <person name="Symeonidi A."/>
            <person name="Elias M."/>
            <person name="Eveleigh R.J."/>
            <person name="Herman E.K."/>
            <person name="Klute M.J."/>
            <person name="Nakayama T."/>
            <person name="Obornik M."/>
            <person name="Reyes-Prieto A."/>
            <person name="Armbrust E.V."/>
            <person name="Aves S.J."/>
            <person name="Beiko R.G."/>
            <person name="Coutinho P."/>
            <person name="Dacks J.B."/>
            <person name="Durnford D.G."/>
            <person name="Fast N.M."/>
            <person name="Green B.R."/>
            <person name="Grisdale C."/>
            <person name="Hempe F."/>
            <person name="Henrissat B."/>
            <person name="Hoppner M.P."/>
            <person name="Ishida K.-I."/>
            <person name="Kim E."/>
            <person name="Koreny L."/>
            <person name="Kroth P.G."/>
            <person name="Liu Y."/>
            <person name="Malik S.-B."/>
            <person name="Maier U.G."/>
            <person name="McRose D."/>
            <person name="Mock T."/>
            <person name="Neilson J.A."/>
            <person name="Onodera N.T."/>
            <person name="Poole A.M."/>
            <person name="Pritham E.J."/>
            <person name="Richards T.A."/>
            <person name="Rocap G."/>
            <person name="Roy S.W."/>
            <person name="Sarai C."/>
            <person name="Schaack S."/>
            <person name="Shirato S."/>
            <person name="Slamovits C.H."/>
            <person name="Spencer D.F."/>
            <person name="Suzuki S."/>
            <person name="Worden A.Z."/>
            <person name="Zauner S."/>
            <person name="Barry K."/>
            <person name="Bell C."/>
            <person name="Bharti A.K."/>
            <person name="Crow J.A."/>
            <person name="Grimwood J."/>
            <person name="Kramer R."/>
            <person name="Lindquist E."/>
            <person name="Lucas S."/>
            <person name="Salamov A."/>
            <person name="McFadden G.I."/>
            <person name="Lane C.E."/>
            <person name="Keeling P.J."/>
            <person name="Gray M.W."/>
            <person name="Grigoriev I.V."/>
            <person name="Archibald J.M."/>
        </authorList>
    </citation>
    <scope>NUCLEOTIDE SEQUENCE</scope>
    <source>
        <strain evidence="3">CCMP2712</strain>
    </source>
</reference>
<dbReference type="Pfam" id="PF05721">
    <property type="entry name" value="PhyH"/>
    <property type="match status" value="1"/>
</dbReference>
<dbReference type="GeneID" id="17302157"/>
<dbReference type="Gene3D" id="2.60.120.620">
    <property type="entry name" value="q2cbj1_9rhob like domain"/>
    <property type="match status" value="1"/>
</dbReference>
<name>L1JAD4_GUITC</name>
<dbReference type="PANTHER" id="PTHR37563">
    <property type="entry name" value="PHYTANOYL-COA DIOXYGENASE FAMILY PROTEIN (AFU_ORTHOLOGUE AFUA_2G03330)"/>
    <property type="match status" value="1"/>
</dbReference>
<dbReference type="SUPFAM" id="SSF51197">
    <property type="entry name" value="Clavaminate synthase-like"/>
    <property type="match status" value="1"/>
</dbReference>
<evidence type="ECO:0008006" key="4">
    <source>
        <dbReference type="Google" id="ProtNLM"/>
    </source>
</evidence>
<dbReference type="HOGENOM" id="CLU_1891257_0_0_1"/>
<gene>
    <name evidence="1" type="ORF">GUITHDRAFT_71319</name>
</gene>
<reference evidence="2" key="3">
    <citation type="submission" date="2015-06" db="UniProtKB">
        <authorList>
            <consortium name="EnsemblProtists"/>
        </authorList>
    </citation>
    <scope>IDENTIFICATION</scope>
</reference>
<dbReference type="PaxDb" id="55529-EKX45508"/>
<dbReference type="KEGG" id="gtt:GUITHDRAFT_71319"/>
<organism evidence="1">
    <name type="scientific">Guillardia theta (strain CCMP2712)</name>
    <name type="common">Cryptophyte</name>
    <dbReference type="NCBI Taxonomy" id="905079"/>
    <lineage>
        <taxon>Eukaryota</taxon>
        <taxon>Cryptophyceae</taxon>
        <taxon>Pyrenomonadales</taxon>
        <taxon>Geminigeraceae</taxon>
        <taxon>Guillardia</taxon>
    </lineage>
</organism>
<dbReference type="EMBL" id="JH992999">
    <property type="protein sequence ID" value="EKX45508.1"/>
    <property type="molecule type" value="Genomic_DNA"/>
</dbReference>
<dbReference type="AlphaFoldDB" id="L1JAD4"/>
<dbReference type="EnsemblProtists" id="EKX45508">
    <property type="protein sequence ID" value="EKX45508"/>
    <property type="gene ID" value="GUITHDRAFT_71319"/>
</dbReference>
<dbReference type="Proteomes" id="UP000011087">
    <property type="component" value="Unassembled WGS sequence"/>
</dbReference>
<protein>
    <recommendedName>
        <fullName evidence="4">Phytanoyl-CoA dioxygenase</fullName>
    </recommendedName>
</protein>
<accession>L1JAD4</accession>
<dbReference type="OMA" id="FHLASHI"/>
<dbReference type="InterPro" id="IPR051961">
    <property type="entry name" value="Fungal_Metabolite_Diox"/>
</dbReference>
<keyword evidence="3" id="KW-1185">Reference proteome</keyword>